<dbReference type="EMBL" id="PYAX01000003">
    <property type="protein sequence ID" value="PSL56641.1"/>
    <property type="molecule type" value="Genomic_DNA"/>
</dbReference>
<evidence type="ECO:0000313" key="1">
    <source>
        <dbReference type="EMBL" id="PSL56641.1"/>
    </source>
</evidence>
<sequence length="73" mass="8507">MTNALKTVRTYFATRRQIRKREADLNRELAAYDTPSARMDMEAILARHSSHEAREIEAILRRHALSGMLRNHS</sequence>
<gene>
    <name evidence="1" type="ORF">B0I31_103394</name>
</gene>
<dbReference type="RefSeq" id="WP_106615070.1">
    <property type="nucleotide sequence ID" value="NZ_PYAX01000003.1"/>
</dbReference>
<comment type="caution">
    <text evidence="1">The sequence shown here is derived from an EMBL/GenBank/DDBJ whole genome shotgun (WGS) entry which is preliminary data.</text>
</comment>
<name>A0A2P8IDU0_SACCR</name>
<evidence type="ECO:0000313" key="2">
    <source>
        <dbReference type="Proteomes" id="UP000241118"/>
    </source>
</evidence>
<dbReference type="OrthoDB" id="3695209at2"/>
<proteinExistence type="predicted"/>
<accession>A0A2P8IDU0</accession>
<organism evidence="1 2">
    <name type="scientific">Saccharothrix carnea</name>
    <dbReference type="NCBI Taxonomy" id="1280637"/>
    <lineage>
        <taxon>Bacteria</taxon>
        <taxon>Bacillati</taxon>
        <taxon>Actinomycetota</taxon>
        <taxon>Actinomycetes</taxon>
        <taxon>Pseudonocardiales</taxon>
        <taxon>Pseudonocardiaceae</taxon>
        <taxon>Saccharothrix</taxon>
    </lineage>
</organism>
<protein>
    <submittedName>
        <fullName evidence="1">Uncharacterized protein</fullName>
    </submittedName>
</protein>
<keyword evidence="2" id="KW-1185">Reference proteome</keyword>
<dbReference type="Proteomes" id="UP000241118">
    <property type="component" value="Unassembled WGS sequence"/>
</dbReference>
<dbReference type="AlphaFoldDB" id="A0A2P8IDU0"/>
<reference evidence="1 2" key="1">
    <citation type="submission" date="2018-03" db="EMBL/GenBank/DDBJ databases">
        <title>Genomic Encyclopedia of Type Strains, Phase III (KMG-III): the genomes of soil and plant-associated and newly described type strains.</title>
        <authorList>
            <person name="Whitman W."/>
        </authorList>
    </citation>
    <scope>NUCLEOTIDE SEQUENCE [LARGE SCALE GENOMIC DNA]</scope>
    <source>
        <strain evidence="1 2">CGMCC 4.7097</strain>
    </source>
</reference>